<organism evidence="1 3">
    <name type="scientific">Medicago truncatula</name>
    <name type="common">Barrel medic</name>
    <name type="synonym">Medicago tribuloides</name>
    <dbReference type="NCBI Taxonomy" id="3880"/>
    <lineage>
        <taxon>Eukaryota</taxon>
        <taxon>Viridiplantae</taxon>
        <taxon>Streptophyta</taxon>
        <taxon>Embryophyta</taxon>
        <taxon>Tracheophyta</taxon>
        <taxon>Spermatophyta</taxon>
        <taxon>Magnoliopsida</taxon>
        <taxon>eudicotyledons</taxon>
        <taxon>Gunneridae</taxon>
        <taxon>Pentapetalae</taxon>
        <taxon>rosids</taxon>
        <taxon>fabids</taxon>
        <taxon>Fabales</taxon>
        <taxon>Fabaceae</taxon>
        <taxon>Papilionoideae</taxon>
        <taxon>50 kb inversion clade</taxon>
        <taxon>NPAAA clade</taxon>
        <taxon>Hologalegina</taxon>
        <taxon>IRL clade</taxon>
        <taxon>Trifolieae</taxon>
        <taxon>Medicago</taxon>
    </lineage>
</organism>
<name>A0A072V8N0_MEDTR</name>
<keyword evidence="3" id="KW-1185">Reference proteome</keyword>
<reference evidence="1 3" key="2">
    <citation type="journal article" date="2014" name="BMC Genomics">
        <title>An improved genome release (version Mt4.0) for the model legume Medicago truncatula.</title>
        <authorList>
            <person name="Tang H."/>
            <person name="Krishnakumar V."/>
            <person name="Bidwell S."/>
            <person name="Rosen B."/>
            <person name="Chan A."/>
            <person name="Zhou S."/>
            <person name="Gentzbittel L."/>
            <person name="Childs K.L."/>
            <person name="Yandell M."/>
            <person name="Gundlach H."/>
            <person name="Mayer K.F."/>
            <person name="Schwartz D.C."/>
            <person name="Town C.D."/>
        </authorList>
    </citation>
    <scope>GENOME REANNOTATION</scope>
    <source>
        <strain evidence="1">A17</strain>
        <strain evidence="2 3">cv. Jemalong A17</strain>
    </source>
</reference>
<reference evidence="2" key="3">
    <citation type="submission" date="2015-04" db="UniProtKB">
        <authorList>
            <consortium name="EnsemblPlants"/>
        </authorList>
    </citation>
    <scope>IDENTIFICATION</scope>
    <source>
        <strain evidence="2">cv. Jemalong A17</strain>
    </source>
</reference>
<dbReference type="Proteomes" id="UP000002051">
    <property type="component" value="Chromosome 2"/>
</dbReference>
<proteinExistence type="predicted"/>
<gene>
    <name evidence="1" type="ordered locus">MTR_2g062865</name>
</gene>
<sequence length="94" mass="10833">MSKVVCIIEFKRGFTEELVPQPRSNLFAEGKCSLPISNGKIFPKIRFPLRIWVGPNSTLQDWLIRRGLPELYKHYTAHISRQCGTKLKPSHPTQ</sequence>
<dbReference type="AlphaFoldDB" id="A0A072V8N0"/>
<dbReference type="EMBL" id="CM001218">
    <property type="protein sequence ID" value="KEH38192.1"/>
    <property type="molecule type" value="Genomic_DNA"/>
</dbReference>
<evidence type="ECO:0000313" key="1">
    <source>
        <dbReference type="EMBL" id="KEH38192.1"/>
    </source>
</evidence>
<dbReference type="HOGENOM" id="CLU_2389496_0_0_1"/>
<evidence type="ECO:0000313" key="2">
    <source>
        <dbReference type="EnsemblPlants" id="KEH38192"/>
    </source>
</evidence>
<reference evidence="1 3" key="1">
    <citation type="journal article" date="2011" name="Nature">
        <title>The Medicago genome provides insight into the evolution of rhizobial symbioses.</title>
        <authorList>
            <person name="Young N.D."/>
            <person name="Debelle F."/>
            <person name="Oldroyd G.E."/>
            <person name="Geurts R."/>
            <person name="Cannon S.B."/>
            <person name="Udvardi M.K."/>
            <person name="Benedito V.A."/>
            <person name="Mayer K.F."/>
            <person name="Gouzy J."/>
            <person name="Schoof H."/>
            <person name="Van de Peer Y."/>
            <person name="Proost S."/>
            <person name="Cook D.R."/>
            <person name="Meyers B.C."/>
            <person name="Spannagl M."/>
            <person name="Cheung F."/>
            <person name="De Mita S."/>
            <person name="Krishnakumar V."/>
            <person name="Gundlach H."/>
            <person name="Zhou S."/>
            <person name="Mudge J."/>
            <person name="Bharti A.K."/>
            <person name="Murray J.D."/>
            <person name="Naoumkina M.A."/>
            <person name="Rosen B."/>
            <person name="Silverstein K.A."/>
            <person name="Tang H."/>
            <person name="Rombauts S."/>
            <person name="Zhao P.X."/>
            <person name="Zhou P."/>
            <person name="Barbe V."/>
            <person name="Bardou P."/>
            <person name="Bechner M."/>
            <person name="Bellec A."/>
            <person name="Berger A."/>
            <person name="Berges H."/>
            <person name="Bidwell S."/>
            <person name="Bisseling T."/>
            <person name="Choisne N."/>
            <person name="Couloux A."/>
            <person name="Denny R."/>
            <person name="Deshpande S."/>
            <person name="Dai X."/>
            <person name="Doyle J.J."/>
            <person name="Dudez A.M."/>
            <person name="Farmer A.D."/>
            <person name="Fouteau S."/>
            <person name="Franken C."/>
            <person name="Gibelin C."/>
            <person name="Gish J."/>
            <person name="Goldstein S."/>
            <person name="Gonzalez A.J."/>
            <person name="Green P.J."/>
            <person name="Hallab A."/>
            <person name="Hartog M."/>
            <person name="Hua A."/>
            <person name="Humphray S.J."/>
            <person name="Jeong D.H."/>
            <person name="Jing Y."/>
            <person name="Jocker A."/>
            <person name="Kenton S.M."/>
            <person name="Kim D.J."/>
            <person name="Klee K."/>
            <person name="Lai H."/>
            <person name="Lang C."/>
            <person name="Lin S."/>
            <person name="Macmil S.L."/>
            <person name="Magdelenat G."/>
            <person name="Matthews L."/>
            <person name="McCorrison J."/>
            <person name="Monaghan E.L."/>
            <person name="Mun J.H."/>
            <person name="Najar F.Z."/>
            <person name="Nicholson C."/>
            <person name="Noirot C."/>
            <person name="O'Bleness M."/>
            <person name="Paule C.R."/>
            <person name="Poulain J."/>
            <person name="Prion F."/>
            <person name="Qin B."/>
            <person name="Qu C."/>
            <person name="Retzel E.F."/>
            <person name="Riddle C."/>
            <person name="Sallet E."/>
            <person name="Samain S."/>
            <person name="Samson N."/>
            <person name="Sanders I."/>
            <person name="Saurat O."/>
            <person name="Scarpelli C."/>
            <person name="Schiex T."/>
            <person name="Segurens B."/>
            <person name="Severin A.J."/>
            <person name="Sherrier D.J."/>
            <person name="Shi R."/>
            <person name="Sims S."/>
            <person name="Singer S.R."/>
            <person name="Sinharoy S."/>
            <person name="Sterck L."/>
            <person name="Viollet A."/>
            <person name="Wang B.B."/>
            <person name="Wang K."/>
            <person name="Wang M."/>
            <person name="Wang X."/>
            <person name="Warfsmann J."/>
            <person name="Weissenbach J."/>
            <person name="White D.D."/>
            <person name="White J.D."/>
            <person name="Wiley G.B."/>
            <person name="Wincker P."/>
            <person name="Xing Y."/>
            <person name="Yang L."/>
            <person name="Yao Z."/>
            <person name="Ying F."/>
            <person name="Zhai J."/>
            <person name="Zhou L."/>
            <person name="Zuber A."/>
            <person name="Denarie J."/>
            <person name="Dixon R.A."/>
            <person name="May G.D."/>
            <person name="Schwartz D.C."/>
            <person name="Rogers J."/>
            <person name="Quetier F."/>
            <person name="Town C.D."/>
            <person name="Roe B.A."/>
        </authorList>
    </citation>
    <scope>NUCLEOTIDE SEQUENCE [LARGE SCALE GENOMIC DNA]</scope>
    <source>
        <strain evidence="1">A17</strain>
        <strain evidence="2 3">cv. Jemalong A17</strain>
    </source>
</reference>
<protein>
    <submittedName>
        <fullName evidence="1 2">Uncharacterized protein</fullName>
    </submittedName>
</protein>
<dbReference type="EnsemblPlants" id="KEH38192">
    <property type="protein sequence ID" value="KEH38192"/>
    <property type="gene ID" value="MTR_2g062865"/>
</dbReference>
<accession>A0A072V8N0</accession>
<evidence type="ECO:0000313" key="3">
    <source>
        <dbReference type="Proteomes" id="UP000002051"/>
    </source>
</evidence>